<dbReference type="RefSeq" id="WP_119341344.1">
    <property type="nucleotide sequence ID" value="NZ_BJXL01000051.1"/>
</dbReference>
<keyword evidence="7 12" id="KW-0346">Stress response</keyword>
<evidence type="ECO:0000313" key="17">
    <source>
        <dbReference type="Proteomes" id="UP000321197"/>
    </source>
</evidence>
<dbReference type="PROSITE" id="PS51188">
    <property type="entry name" value="ZF_CR"/>
    <property type="match status" value="1"/>
</dbReference>
<dbReference type="SUPFAM" id="SSF46565">
    <property type="entry name" value="Chaperone J-domain"/>
    <property type="match status" value="1"/>
</dbReference>
<keyword evidence="6 12" id="KW-0862">Zinc</keyword>
<proteinExistence type="inferred from homology"/>
<dbReference type="Pfam" id="PF00684">
    <property type="entry name" value="DnaJ_CXXCXGXG"/>
    <property type="match status" value="1"/>
</dbReference>
<gene>
    <name evidence="16" type="primary">dnaJ1</name>
    <name evidence="12" type="synonym">dnaJ</name>
    <name evidence="16" type="ORF">MHY01S_17370</name>
</gene>
<dbReference type="InterPro" id="IPR012724">
    <property type="entry name" value="DnaJ"/>
</dbReference>
<dbReference type="CDD" id="cd10719">
    <property type="entry name" value="DnaJ_zf"/>
    <property type="match status" value="1"/>
</dbReference>
<feature type="repeat" description="CXXCXGXG motif" evidence="12">
    <location>
        <begin position="192"/>
        <end position="199"/>
    </location>
</feature>
<sequence>MNDYYAILGVDRNASADEIKKAYRKLALQYHPDKNPGDKAAEEKFKEINEAYAVLSDPEKRANYDRYGTATPGGLGGAGGGNFGDIFDLFEQVFGFRSPGGGGGRAPRGEDLEAAVEMELVDVLHGVEKEIEYDRLVTCETCNGQGGKRQTCRSCGGRGMLEQVQRTFFGNMVAQVPCTACRGRGYTLSETCQTCKGQGRVRRKEKIKVNMPAGIDENQLLRVSGMGNLGPGGPGDLFVRPYIKPHPHLKREGTNLVYELKLGLAQAALGARVLIPGLEEDLELSVPPGTHDGEVFELEGQGLPHPGSRSRGKLQVVAQIAVPHNLSKKARELLRQYAHEVGEEVAPEGFWDKVKRVFRG</sequence>
<feature type="repeat" description="CXXCXGXG motif" evidence="12">
    <location>
        <begin position="178"/>
        <end position="185"/>
    </location>
</feature>
<feature type="binding site" evidence="12">
    <location>
        <position position="152"/>
    </location>
    <ligand>
        <name>Zn(2+)</name>
        <dbReference type="ChEBI" id="CHEBI:29105"/>
        <label>2</label>
    </ligand>
</feature>
<dbReference type="Gene3D" id="2.60.260.20">
    <property type="entry name" value="Urease metallochaperone UreE, N-terminal domain"/>
    <property type="match status" value="2"/>
</dbReference>
<dbReference type="PRINTS" id="PR00625">
    <property type="entry name" value="JDOMAIN"/>
</dbReference>
<dbReference type="Pfam" id="PF00226">
    <property type="entry name" value="DnaJ"/>
    <property type="match status" value="1"/>
</dbReference>
<feature type="binding site" evidence="12">
    <location>
        <position position="155"/>
    </location>
    <ligand>
        <name>Zn(2+)</name>
        <dbReference type="ChEBI" id="CHEBI:29105"/>
        <label>2</label>
    </ligand>
</feature>
<dbReference type="GO" id="GO:0006260">
    <property type="term" value="P:DNA replication"/>
    <property type="evidence" value="ECO:0007669"/>
    <property type="project" value="UniProtKB-KW"/>
</dbReference>
<reference evidence="16 17" key="1">
    <citation type="submission" date="2019-07" db="EMBL/GenBank/DDBJ databases">
        <title>Whole genome shotgun sequence of Meiothermus hypogaeus NBRC 106114.</title>
        <authorList>
            <person name="Hosoyama A."/>
            <person name="Uohara A."/>
            <person name="Ohji S."/>
            <person name="Ichikawa N."/>
        </authorList>
    </citation>
    <scope>NUCLEOTIDE SEQUENCE [LARGE SCALE GENOMIC DNA]</scope>
    <source>
        <strain evidence="16 17">NBRC 106114</strain>
    </source>
</reference>
<protein>
    <recommendedName>
        <fullName evidence="11 12">Chaperone protein DnaJ</fullName>
    </recommendedName>
</protein>
<comment type="function">
    <text evidence="9 12">Participates actively in the response to hyperosmotic and heat shock by preventing the aggregation of stress-denatured proteins and by disaggregating proteins, also in an autonomous, DnaK-independent fashion. Unfolded proteins bind initially to DnaJ; upon interaction with the DnaJ-bound protein, DnaK hydrolyzes its bound ATP, resulting in the formation of a stable complex. GrpE releases ADP from DnaK; ATP binding to DnaK triggers the release of the substrate protein, thus completing the reaction cycle. Several rounds of ATP-dependent interactions between DnaJ, DnaK and GrpE are required for fully efficient folding. Also involved, together with DnaK and GrpE, in the DNA replication of plasmids through activation of initiation proteins.</text>
</comment>
<keyword evidence="2 12" id="KW-0235">DNA replication</keyword>
<comment type="cofactor">
    <cofactor evidence="12">
        <name>Zn(2+)</name>
        <dbReference type="ChEBI" id="CHEBI:29105"/>
    </cofactor>
    <text evidence="12">Binds 2 Zn(2+) ions per monomer.</text>
</comment>
<keyword evidence="3 12" id="KW-0479">Metal-binding</keyword>
<evidence type="ECO:0000256" key="3">
    <source>
        <dbReference type="ARBA" id="ARBA00022723"/>
    </source>
</evidence>
<dbReference type="InterPro" id="IPR018253">
    <property type="entry name" value="DnaJ_domain_CS"/>
</dbReference>
<dbReference type="AlphaFoldDB" id="A0A511R1T4"/>
<feature type="binding site" evidence="12">
    <location>
        <position position="181"/>
    </location>
    <ligand>
        <name>Zn(2+)</name>
        <dbReference type="ChEBI" id="CHEBI:29105"/>
        <label>2</label>
    </ligand>
</feature>
<evidence type="ECO:0000256" key="12">
    <source>
        <dbReference type="HAMAP-Rule" id="MF_01152"/>
    </source>
</evidence>
<feature type="binding site" evidence="12">
    <location>
        <position position="192"/>
    </location>
    <ligand>
        <name>Zn(2+)</name>
        <dbReference type="ChEBI" id="CHEBI:29105"/>
        <label>1</label>
    </ligand>
</feature>
<dbReference type="InterPro" id="IPR002939">
    <property type="entry name" value="DnaJ_C"/>
</dbReference>
<evidence type="ECO:0000256" key="6">
    <source>
        <dbReference type="ARBA" id="ARBA00022833"/>
    </source>
</evidence>
<keyword evidence="5 12" id="KW-0863">Zinc-finger</keyword>
<dbReference type="PANTHER" id="PTHR43096">
    <property type="entry name" value="DNAJ HOMOLOG 1, MITOCHONDRIAL-RELATED"/>
    <property type="match status" value="1"/>
</dbReference>
<evidence type="ECO:0000313" key="16">
    <source>
        <dbReference type="EMBL" id="GEM83571.1"/>
    </source>
</evidence>
<dbReference type="InterPro" id="IPR008971">
    <property type="entry name" value="HSP40/DnaJ_pept-bd"/>
</dbReference>
<evidence type="ECO:0000256" key="10">
    <source>
        <dbReference type="ARBA" id="ARBA00061004"/>
    </source>
</evidence>
<feature type="binding site" evidence="12">
    <location>
        <position position="142"/>
    </location>
    <ligand>
        <name>Zn(2+)</name>
        <dbReference type="ChEBI" id="CHEBI:29105"/>
        <label>1</label>
    </ligand>
</feature>
<keyword evidence="4 12" id="KW-0677">Repeat</keyword>
<comment type="domain">
    <text evidence="12">The J domain is necessary and sufficient to stimulate DnaK ATPase activity. Zinc center 1 plays an important role in the autonomous, DnaK-independent chaperone activity of DnaJ. Zinc center 2 is essential for interaction with DnaK and for DnaJ activity.</text>
</comment>
<dbReference type="Gene3D" id="1.10.287.110">
    <property type="entry name" value="DnaJ domain"/>
    <property type="match status" value="1"/>
</dbReference>
<dbReference type="OrthoDB" id="9779889at2"/>
<dbReference type="CDD" id="cd10747">
    <property type="entry name" value="DnaJ_C"/>
    <property type="match status" value="1"/>
</dbReference>
<dbReference type="CDD" id="cd06257">
    <property type="entry name" value="DnaJ"/>
    <property type="match status" value="1"/>
</dbReference>
<dbReference type="GO" id="GO:0009408">
    <property type="term" value="P:response to heat"/>
    <property type="evidence" value="ECO:0007669"/>
    <property type="project" value="InterPro"/>
</dbReference>
<evidence type="ECO:0000256" key="7">
    <source>
        <dbReference type="ARBA" id="ARBA00023016"/>
    </source>
</evidence>
<dbReference type="FunFam" id="2.10.230.10:FF:000002">
    <property type="entry name" value="Molecular chaperone DnaJ"/>
    <property type="match status" value="1"/>
</dbReference>
<dbReference type="SUPFAM" id="SSF57938">
    <property type="entry name" value="DnaJ/Hsp40 cysteine-rich domain"/>
    <property type="match status" value="1"/>
</dbReference>
<dbReference type="GO" id="GO:0042026">
    <property type="term" value="P:protein refolding"/>
    <property type="evidence" value="ECO:0007669"/>
    <property type="project" value="TreeGrafter"/>
</dbReference>
<dbReference type="InterPro" id="IPR001623">
    <property type="entry name" value="DnaJ_domain"/>
</dbReference>
<feature type="binding site" evidence="12">
    <location>
        <position position="178"/>
    </location>
    <ligand>
        <name>Zn(2+)</name>
        <dbReference type="ChEBI" id="CHEBI:29105"/>
        <label>2</label>
    </ligand>
</feature>
<dbReference type="PROSITE" id="PS50076">
    <property type="entry name" value="DNAJ_2"/>
    <property type="match status" value="1"/>
</dbReference>
<dbReference type="PROSITE" id="PS00636">
    <property type="entry name" value="DNAJ_1"/>
    <property type="match status" value="1"/>
</dbReference>
<dbReference type="InterPro" id="IPR036869">
    <property type="entry name" value="J_dom_sf"/>
</dbReference>
<feature type="binding site" evidence="12">
    <location>
        <position position="139"/>
    </location>
    <ligand>
        <name>Zn(2+)</name>
        <dbReference type="ChEBI" id="CHEBI:29105"/>
        <label>1</label>
    </ligand>
</feature>
<dbReference type="GO" id="GO:0005737">
    <property type="term" value="C:cytoplasm"/>
    <property type="evidence" value="ECO:0007669"/>
    <property type="project" value="UniProtKB-SubCell"/>
</dbReference>
<dbReference type="GO" id="GO:0031072">
    <property type="term" value="F:heat shock protein binding"/>
    <property type="evidence" value="ECO:0007669"/>
    <property type="project" value="InterPro"/>
</dbReference>
<evidence type="ECO:0000256" key="5">
    <source>
        <dbReference type="ARBA" id="ARBA00022771"/>
    </source>
</evidence>
<dbReference type="EMBL" id="BJXL01000051">
    <property type="protein sequence ID" value="GEM83571.1"/>
    <property type="molecule type" value="Genomic_DNA"/>
</dbReference>
<keyword evidence="1 12" id="KW-0963">Cytoplasm</keyword>
<dbReference type="NCBIfam" id="NF008035">
    <property type="entry name" value="PRK10767.1"/>
    <property type="match status" value="1"/>
</dbReference>
<evidence type="ECO:0000256" key="11">
    <source>
        <dbReference type="ARBA" id="ARBA00067609"/>
    </source>
</evidence>
<comment type="subcellular location">
    <subcellularLocation>
        <location evidence="12">Cytoplasm</location>
    </subcellularLocation>
</comment>
<comment type="subunit">
    <text evidence="12">Homodimer.</text>
</comment>
<evidence type="ECO:0000256" key="4">
    <source>
        <dbReference type="ARBA" id="ARBA00022737"/>
    </source>
</evidence>
<evidence type="ECO:0000259" key="14">
    <source>
        <dbReference type="PROSITE" id="PS50076"/>
    </source>
</evidence>
<dbReference type="Gene3D" id="2.10.230.10">
    <property type="entry name" value="Heat shock protein DnaJ, cysteine-rich domain"/>
    <property type="match status" value="1"/>
</dbReference>
<dbReference type="InterPro" id="IPR036410">
    <property type="entry name" value="HSP_DnaJ_Cys-rich_dom_sf"/>
</dbReference>
<dbReference type="FunFam" id="1.10.287.110:FF:000034">
    <property type="entry name" value="Chaperone protein DnaJ"/>
    <property type="match status" value="1"/>
</dbReference>
<keyword evidence="8 12" id="KW-0143">Chaperone</keyword>
<name>A0A511R1T4_9DEIN</name>
<dbReference type="Pfam" id="PF01556">
    <property type="entry name" value="DnaJ_C"/>
    <property type="match status" value="1"/>
</dbReference>
<comment type="similarity">
    <text evidence="10 12">Belongs to the DnaJ family.</text>
</comment>
<evidence type="ECO:0000259" key="15">
    <source>
        <dbReference type="PROSITE" id="PS51188"/>
    </source>
</evidence>
<evidence type="ECO:0000256" key="9">
    <source>
        <dbReference type="ARBA" id="ARBA00053423"/>
    </source>
</evidence>
<evidence type="ECO:0000256" key="8">
    <source>
        <dbReference type="ARBA" id="ARBA00023186"/>
    </source>
</evidence>
<dbReference type="InterPro" id="IPR001305">
    <property type="entry name" value="HSP_DnaJ_Cys-rich_dom"/>
</dbReference>
<feature type="repeat" description="CXXCXGXG motif" evidence="12">
    <location>
        <begin position="152"/>
        <end position="159"/>
    </location>
</feature>
<feature type="domain" description="J" evidence="14">
    <location>
        <begin position="3"/>
        <end position="68"/>
    </location>
</feature>
<dbReference type="FunFam" id="2.60.260.20:FF:000005">
    <property type="entry name" value="Chaperone protein dnaJ 1, mitochondrial"/>
    <property type="match status" value="1"/>
</dbReference>
<feature type="repeat" description="CXXCXGXG motif" evidence="12">
    <location>
        <begin position="139"/>
        <end position="146"/>
    </location>
</feature>
<feature type="zinc finger region" description="CR-type" evidence="13">
    <location>
        <begin position="126"/>
        <end position="204"/>
    </location>
</feature>
<dbReference type="SMART" id="SM00271">
    <property type="entry name" value="DnaJ"/>
    <property type="match status" value="1"/>
</dbReference>
<evidence type="ECO:0000256" key="2">
    <source>
        <dbReference type="ARBA" id="ARBA00022705"/>
    </source>
</evidence>
<evidence type="ECO:0000256" key="1">
    <source>
        <dbReference type="ARBA" id="ARBA00022490"/>
    </source>
</evidence>
<feature type="domain" description="CR-type" evidence="15">
    <location>
        <begin position="126"/>
        <end position="204"/>
    </location>
</feature>
<dbReference type="GO" id="GO:0005524">
    <property type="term" value="F:ATP binding"/>
    <property type="evidence" value="ECO:0007669"/>
    <property type="project" value="InterPro"/>
</dbReference>
<dbReference type="Proteomes" id="UP000321197">
    <property type="component" value="Unassembled WGS sequence"/>
</dbReference>
<dbReference type="HAMAP" id="MF_01152">
    <property type="entry name" value="DnaJ"/>
    <property type="match status" value="1"/>
</dbReference>
<evidence type="ECO:0000256" key="13">
    <source>
        <dbReference type="PROSITE-ProRule" id="PRU00546"/>
    </source>
</evidence>
<feature type="binding site" evidence="12">
    <location>
        <position position="195"/>
    </location>
    <ligand>
        <name>Zn(2+)</name>
        <dbReference type="ChEBI" id="CHEBI:29105"/>
        <label>1</label>
    </ligand>
</feature>
<organism evidence="16 17">
    <name type="scientific">Meiothermus hypogaeus NBRC 106114</name>
    <dbReference type="NCBI Taxonomy" id="1227553"/>
    <lineage>
        <taxon>Bacteria</taxon>
        <taxon>Thermotogati</taxon>
        <taxon>Deinococcota</taxon>
        <taxon>Deinococci</taxon>
        <taxon>Thermales</taxon>
        <taxon>Thermaceae</taxon>
        <taxon>Meiothermus</taxon>
    </lineage>
</organism>
<dbReference type="NCBIfam" id="TIGR02349">
    <property type="entry name" value="DnaJ_bact"/>
    <property type="match status" value="1"/>
</dbReference>
<dbReference type="GO" id="GO:0008270">
    <property type="term" value="F:zinc ion binding"/>
    <property type="evidence" value="ECO:0007669"/>
    <property type="project" value="UniProtKB-UniRule"/>
</dbReference>
<comment type="caution">
    <text evidence="16">The sequence shown here is derived from an EMBL/GenBank/DDBJ whole genome shotgun (WGS) entry which is preliminary data.</text>
</comment>
<dbReference type="SUPFAM" id="SSF49493">
    <property type="entry name" value="HSP40/DnaJ peptide-binding domain"/>
    <property type="match status" value="2"/>
</dbReference>
<dbReference type="GO" id="GO:0051082">
    <property type="term" value="F:unfolded protein binding"/>
    <property type="evidence" value="ECO:0007669"/>
    <property type="project" value="UniProtKB-UniRule"/>
</dbReference>
<dbReference type="PANTHER" id="PTHR43096:SF48">
    <property type="entry name" value="CHAPERONE PROTEIN DNAJ"/>
    <property type="match status" value="1"/>
</dbReference>
<accession>A0A511R1T4</accession>